<dbReference type="EMBL" id="MCFF01000043">
    <property type="protein sequence ID" value="ORZ07058.1"/>
    <property type="molecule type" value="Genomic_DNA"/>
</dbReference>
<evidence type="ECO:0008006" key="4">
    <source>
        <dbReference type="Google" id="ProtNLM"/>
    </source>
</evidence>
<gene>
    <name evidence="2" type="ORF">BCR41DRAFT_164379</name>
</gene>
<reference evidence="2 3" key="1">
    <citation type="submission" date="2016-07" db="EMBL/GenBank/DDBJ databases">
        <title>Pervasive Adenine N6-methylation of Active Genes in Fungi.</title>
        <authorList>
            <consortium name="DOE Joint Genome Institute"/>
            <person name="Mondo S.J."/>
            <person name="Dannebaum R.O."/>
            <person name="Kuo R.C."/>
            <person name="Labutti K."/>
            <person name="Haridas S."/>
            <person name="Kuo A."/>
            <person name="Salamov A."/>
            <person name="Ahrendt S.R."/>
            <person name="Lipzen A."/>
            <person name="Sullivan W."/>
            <person name="Andreopoulos W.B."/>
            <person name="Clum A."/>
            <person name="Lindquist E."/>
            <person name="Daum C."/>
            <person name="Ramamoorthy G.K."/>
            <person name="Gryganskyi A."/>
            <person name="Culley D."/>
            <person name="Magnuson J.K."/>
            <person name="James T.Y."/>
            <person name="O'Malley M.A."/>
            <person name="Stajich J.E."/>
            <person name="Spatafora J.W."/>
            <person name="Visel A."/>
            <person name="Grigoriev I.V."/>
        </authorList>
    </citation>
    <scope>NUCLEOTIDE SEQUENCE [LARGE SCALE GENOMIC DNA]</scope>
    <source>
        <strain evidence="2 3">NRRL 3116</strain>
    </source>
</reference>
<proteinExistence type="predicted"/>
<sequence>MPVSRHSRSIPPTLTKNKTNDHAKTHIKSYQCMLPTELWGLILGFIPTLDLFSLYNTSTYMRTLVAPLLVTVIASKSLRLFFYQEYVRRIGIKFVFDHYDLKRDRVVFRPQTQDHQHQFKCGLTLQSPQLEEIVINSMSNAAIAPHKIRCIEESELMATSNVERVYQSEVAKVQERQTRTQAPHEKGYQGFKNFLDKVCSVNIRNEGIHQIDGSRYCFLQDYPWSLEYQVSYEPFDISHEASWKGKCQKDTASLEYHQNDAKKKRERFFFDIREDLRAQTLGQTEDEGENTALNCNGCDGSSGIRNENYTSLKGTATLLSPSDAFINIDTKKRVFINSSKISSNSGARFFRLLRFECSMNFLDPKRATRNIIGRWVEGKVQRWKKVLTGKKQVTPQHHDYQPMISAGNRASVHSLNASFGIPPSHGAIGSLRVTPAS</sequence>
<feature type="region of interest" description="Disordered" evidence="1">
    <location>
        <begin position="1"/>
        <end position="22"/>
    </location>
</feature>
<protein>
    <recommendedName>
        <fullName evidence="4">F-box domain-containing protein</fullName>
    </recommendedName>
</protein>
<dbReference type="RefSeq" id="XP_021877854.1">
    <property type="nucleotide sequence ID" value="XM_022019677.1"/>
</dbReference>
<dbReference type="AlphaFoldDB" id="A0A1Y2GCK6"/>
<evidence type="ECO:0000313" key="2">
    <source>
        <dbReference type="EMBL" id="ORZ07058.1"/>
    </source>
</evidence>
<keyword evidence="3" id="KW-1185">Reference proteome</keyword>
<evidence type="ECO:0000313" key="3">
    <source>
        <dbReference type="Proteomes" id="UP000193648"/>
    </source>
</evidence>
<accession>A0A1Y2GCK6</accession>
<evidence type="ECO:0000256" key="1">
    <source>
        <dbReference type="SAM" id="MobiDB-lite"/>
    </source>
</evidence>
<organism evidence="2 3">
    <name type="scientific">Lobosporangium transversale</name>
    <dbReference type="NCBI Taxonomy" id="64571"/>
    <lineage>
        <taxon>Eukaryota</taxon>
        <taxon>Fungi</taxon>
        <taxon>Fungi incertae sedis</taxon>
        <taxon>Mucoromycota</taxon>
        <taxon>Mortierellomycotina</taxon>
        <taxon>Mortierellomycetes</taxon>
        <taxon>Mortierellales</taxon>
        <taxon>Mortierellaceae</taxon>
        <taxon>Lobosporangium</taxon>
    </lineage>
</organism>
<comment type="caution">
    <text evidence="2">The sequence shown here is derived from an EMBL/GenBank/DDBJ whole genome shotgun (WGS) entry which is preliminary data.</text>
</comment>
<dbReference type="OrthoDB" id="2445228at2759"/>
<name>A0A1Y2GCK6_9FUNG</name>
<dbReference type="GeneID" id="33561522"/>
<dbReference type="InParanoid" id="A0A1Y2GCK6"/>
<dbReference type="Proteomes" id="UP000193648">
    <property type="component" value="Unassembled WGS sequence"/>
</dbReference>